<feature type="signal peptide" evidence="2">
    <location>
        <begin position="1"/>
        <end position="20"/>
    </location>
</feature>
<evidence type="ECO:0000256" key="2">
    <source>
        <dbReference type="SAM" id="SignalP"/>
    </source>
</evidence>
<dbReference type="EMBL" id="CAJNRD030001122">
    <property type="protein sequence ID" value="CAG5100217.1"/>
    <property type="molecule type" value="Genomic_DNA"/>
</dbReference>
<feature type="region of interest" description="Disordered" evidence="1">
    <location>
        <begin position="250"/>
        <end position="286"/>
    </location>
</feature>
<protein>
    <submittedName>
        <fullName evidence="3">Uncharacterized protein</fullName>
    </submittedName>
</protein>
<comment type="caution">
    <text evidence="3">The sequence shown here is derived from an EMBL/GenBank/DDBJ whole genome shotgun (WGS) entry which is preliminary data.</text>
</comment>
<sequence>MGAAAIFVFVLAITAQSIYTYVGLSREGIIEQDKNPEHTSNIGVDINKENSAKESLVSNSHLYHGSSIFGFGHNKKVKQQSEVEVKFYKESHSAKHCSIYSHVGLSRESVIEHDKNPEDTSIIKVDINKENSAKESPVRDYHFYHGLSSFGFGQSKKVQEQSGVEVKLKEEGHPAKTCNIYSHVGLSREGVIEQDQNPEHTSNIEVDINKENSAKASPVSGSHFYHGLSNFGVGENIKVYSHVGLSREGVIEQDKNPEHTSNIKVDDINKENSAKESPVSGSNFYHGSSSFSFGQNKKVEQQSEVEVKFYEESHPVKSCSS</sequence>
<name>A0A8J2HJ64_COTCN</name>
<organism evidence="3 4">
    <name type="scientific">Cotesia congregata</name>
    <name type="common">Parasitoid wasp</name>
    <name type="synonym">Apanteles congregatus</name>
    <dbReference type="NCBI Taxonomy" id="51543"/>
    <lineage>
        <taxon>Eukaryota</taxon>
        <taxon>Metazoa</taxon>
        <taxon>Ecdysozoa</taxon>
        <taxon>Arthropoda</taxon>
        <taxon>Hexapoda</taxon>
        <taxon>Insecta</taxon>
        <taxon>Pterygota</taxon>
        <taxon>Neoptera</taxon>
        <taxon>Endopterygota</taxon>
        <taxon>Hymenoptera</taxon>
        <taxon>Apocrita</taxon>
        <taxon>Ichneumonoidea</taxon>
        <taxon>Braconidae</taxon>
        <taxon>Microgastrinae</taxon>
        <taxon>Cotesia</taxon>
    </lineage>
</organism>
<proteinExistence type="predicted"/>
<keyword evidence="2" id="KW-0732">Signal</keyword>
<accession>A0A8J2HJ64</accession>
<gene>
    <name evidence="3" type="ORF">HICCMSTLAB_LOCUS9443</name>
</gene>
<keyword evidence="4" id="KW-1185">Reference proteome</keyword>
<evidence type="ECO:0000313" key="3">
    <source>
        <dbReference type="EMBL" id="CAG5100217.1"/>
    </source>
</evidence>
<dbReference type="Proteomes" id="UP000786811">
    <property type="component" value="Unassembled WGS sequence"/>
</dbReference>
<evidence type="ECO:0000313" key="4">
    <source>
        <dbReference type="Proteomes" id="UP000786811"/>
    </source>
</evidence>
<reference evidence="3" key="1">
    <citation type="submission" date="2021-04" db="EMBL/GenBank/DDBJ databases">
        <authorList>
            <person name="Chebbi M.A.C M."/>
        </authorList>
    </citation>
    <scope>NUCLEOTIDE SEQUENCE</scope>
</reference>
<dbReference type="OrthoDB" id="10542696at2759"/>
<feature type="chain" id="PRO_5035236099" evidence="2">
    <location>
        <begin position="21"/>
        <end position="321"/>
    </location>
</feature>
<feature type="compositionally biased region" description="Basic and acidic residues" evidence="1">
    <location>
        <begin position="264"/>
        <end position="274"/>
    </location>
</feature>
<evidence type="ECO:0000256" key="1">
    <source>
        <dbReference type="SAM" id="MobiDB-lite"/>
    </source>
</evidence>
<dbReference type="AlphaFoldDB" id="A0A8J2HJ64"/>